<name>A0A8H4T369_9HYPO</name>
<dbReference type="Proteomes" id="UP000622797">
    <property type="component" value="Unassembled WGS sequence"/>
</dbReference>
<reference evidence="1" key="2">
    <citation type="submission" date="2020-05" db="EMBL/GenBank/DDBJ databases">
        <authorList>
            <person name="Kim H.-S."/>
            <person name="Proctor R.H."/>
            <person name="Brown D.W."/>
        </authorList>
    </citation>
    <scope>NUCLEOTIDE SEQUENCE</scope>
    <source>
        <strain evidence="1">NRRL 20472</strain>
    </source>
</reference>
<accession>A0A8H4T369</accession>
<dbReference type="EMBL" id="JABEXW010000967">
    <property type="protein sequence ID" value="KAF4950455.1"/>
    <property type="molecule type" value="Genomic_DNA"/>
</dbReference>
<evidence type="ECO:0000313" key="2">
    <source>
        <dbReference type="Proteomes" id="UP000622797"/>
    </source>
</evidence>
<proteinExistence type="predicted"/>
<evidence type="ECO:0000313" key="1">
    <source>
        <dbReference type="EMBL" id="KAF4950455.1"/>
    </source>
</evidence>
<gene>
    <name evidence="1" type="ORF">FSARC_13191</name>
</gene>
<keyword evidence="2" id="KW-1185">Reference proteome</keyword>
<dbReference type="AlphaFoldDB" id="A0A8H4T369"/>
<comment type="caution">
    <text evidence="1">The sequence shown here is derived from an EMBL/GenBank/DDBJ whole genome shotgun (WGS) entry which is preliminary data.</text>
</comment>
<protein>
    <submittedName>
        <fullName evidence="1">Uncharacterized protein</fullName>
    </submittedName>
</protein>
<sequence length="334" mass="39370">MDFFQLLPPELRFEVFLSLRTRSSIMLLLRASPTMLAQYRKNKILIQQAYYKEEFDTGMFQDALAIIHFPPQDTPEPNTERILGHIVQWSKRALPNPFEGQDHTTLKSLDNLYDRFLIFIEDYITKATSAHPWWTCIGEPDLSSKRGRILFRGKPKDIDILKIDSLNKCERKRLFQAFLRYEVLSKVCYLRREWPDKNVVDRIIKKVYGKLRNWQGEAIRCVYDYLHDLEGALAAHYTDPWLSGLSPESVLNEKDDDGDSNFEFPDTVWFRHMIYVEEFAEDNNFEHWHTGLTLCGFDPITSLLTSPRDNNACSEQLLHCLKAERRRLEETLNR</sequence>
<reference evidence="1" key="1">
    <citation type="journal article" date="2020" name="BMC Genomics">
        <title>Correction to: Identification and distribution of gene clusters required for synthesis of sphingolipid metabolism inhibitors in diverse species of the filamentous fungus Fusarium.</title>
        <authorList>
            <person name="Kim H.S."/>
            <person name="Lohmar J.M."/>
            <person name="Busman M."/>
            <person name="Brown D.W."/>
            <person name="Naumann T.A."/>
            <person name="Divon H.H."/>
            <person name="Lysoe E."/>
            <person name="Uhlig S."/>
            <person name="Proctor R.H."/>
        </authorList>
    </citation>
    <scope>NUCLEOTIDE SEQUENCE</scope>
    <source>
        <strain evidence="1">NRRL 20472</strain>
    </source>
</reference>
<dbReference type="OrthoDB" id="4636359at2759"/>
<organism evidence="1 2">
    <name type="scientific">Fusarium sarcochroum</name>
    <dbReference type="NCBI Taxonomy" id="1208366"/>
    <lineage>
        <taxon>Eukaryota</taxon>
        <taxon>Fungi</taxon>
        <taxon>Dikarya</taxon>
        <taxon>Ascomycota</taxon>
        <taxon>Pezizomycotina</taxon>
        <taxon>Sordariomycetes</taxon>
        <taxon>Hypocreomycetidae</taxon>
        <taxon>Hypocreales</taxon>
        <taxon>Nectriaceae</taxon>
        <taxon>Fusarium</taxon>
        <taxon>Fusarium lateritium species complex</taxon>
    </lineage>
</organism>